<dbReference type="Proteomes" id="UP000308054">
    <property type="component" value="Unassembled WGS sequence"/>
</dbReference>
<dbReference type="RefSeq" id="WP_135996066.1">
    <property type="nucleotide sequence ID" value="NZ_CP071057.1"/>
</dbReference>
<comment type="caution">
    <text evidence="1">The sequence shown here is derived from an EMBL/GenBank/DDBJ whole genome shotgun (WGS) entry which is preliminary data.</text>
</comment>
<sequence length="133" mass="14700">MKLKIRRSQKSGMMGNTTFTLDMMAELTADEMALVEKYKLKNQIVYSSERANENAARAQGGSVGGLAALAMDRMTKRMFSIGDLILGQHIESKELDEILAVEHQITTACHNLRDYLDAAASFDGSERILEIAS</sequence>
<name>A0A4S2GZ59_9PROT</name>
<keyword evidence="2" id="KW-1185">Reference proteome</keyword>
<dbReference type="AlphaFoldDB" id="A0A4S2GZ59"/>
<evidence type="ECO:0000313" key="1">
    <source>
        <dbReference type="EMBL" id="TGY88221.1"/>
    </source>
</evidence>
<protein>
    <submittedName>
        <fullName evidence="1">Uncharacterized protein</fullName>
    </submittedName>
</protein>
<organism evidence="1 2">
    <name type="scientific">Marinicauda algicola</name>
    <dbReference type="NCBI Taxonomy" id="2029849"/>
    <lineage>
        <taxon>Bacteria</taxon>
        <taxon>Pseudomonadati</taxon>
        <taxon>Pseudomonadota</taxon>
        <taxon>Alphaproteobacteria</taxon>
        <taxon>Maricaulales</taxon>
        <taxon>Maricaulaceae</taxon>
        <taxon>Marinicauda</taxon>
    </lineage>
</organism>
<evidence type="ECO:0000313" key="2">
    <source>
        <dbReference type="Proteomes" id="UP000308054"/>
    </source>
</evidence>
<proteinExistence type="predicted"/>
<reference evidence="1 2" key="1">
    <citation type="journal article" date="2017" name="Int. J. Syst. Evol. Microbiol.">
        <title>Marinicauda algicola sp. nov., isolated from a marine red alga Rhodosorus marinus.</title>
        <authorList>
            <person name="Jeong S.E."/>
            <person name="Jeon S.H."/>
            <person name="Chun B.H."/>
            <person name="Kim D.W."/>
            <person name="Jeon C.O."/>
        </authorList>
    </citation>
    <scope>NUCLEOTIDE SEQUENCE [LARGE SCALE GENOMIC DNA]</scope>
    <source>
        <strain evidence="1 2">JCM 31718</strain>
    </source>
</reference>
<gene>
    <name evidence="1" type="ORF">E5163_10340</name>
</gene>
<dbReference type="EMBL" id="SRXW01000003">
    <property type="protein sequence ID" value="TGY88221.1"/>
    <property type="molecule type" value="Genomic_DNA"/>
</dbReference>
<accession>A0A4S2GZ59</accession>
<dbReference type="OrthoDB" id="8480144at2"/>